<comment type="similarity">
    <text evidence="2">Belongs to the glycosyl hydrolase 16 family.</text>
</comment>
<name>A0A7I7S8P0_9MYCO</name>
<evidence type="ECO:0000256" key="1">
    <source>
        <dbReference type="ARBA" id="ARBA00000481"/>
    </source>
</evidence>
<dbReference type="Proteomes" id="UP000467428">
    <property type="component" value="Chromosome"/>
</dbReference>
<dbReference type="SUPFAM" id="SSF49899">
    <property type="entry name" value="Concanavalin A-like lectins/glucanases"/>
    <property type="match status" value="1"/>
</dbReference>
<gene>
    <name evidence="12" type="ORF">MARA_61470</name>
</gene>
<dbReference type="PANTHER" id="PTHR31062">
    <property type="entry name" value="XYLOGLUCAN ENDOTRANSGLUCOSYLASE/HYDROLASE PROTEIN 8-RELATED"/>
    <property type="match status" value="1"/>
</dbReference>
<feature type="active site" description="Nucleophile" evidence="10">
    <location>
        <position position="583"/>
    </location>
</feature>
<evidence type="ECO:0000256" key="2">
    <source>
        <dbReference type="ARBA" id="ARBA00006865"/>
    </source>
</evidence>
<keyword evidence="13" id="KW-1185">Reference proteome</keyword>
<feature type="active site" description="Proton donor" evidence="10">
    <location>
        <position position="587"/>
    </location>
</feature>
<evidence type="ECO:0000313" key="13">
    <source>
        <dbReference type="Proteomes" id="UP000467428"/>
    </source>
</evidence>
<dbReference type="InterPro" id="IPR008263">
    <property type="entry name" value="GH16_AS"/>
</dbReference>
<dbReference type="PROSITE" id="PS51762">
    <property type="entry name" value="GH16_2"/>
    <property type="match status" value="1"/>
</dbReference>
<evidence type="ECO:0000256" key="3">
    <source>
        <dbReference type="ARBA" id="ARBA00012690"/>
    </source>
</evidence>
<sequence length="709" mass="79926">MNLLAFADAKVLLAHRLRVVARFTDFHRRVDVFSGSDDVDALRRIYVINLDRKPNRWRRQRRELHRFRDRRGERLSGLTRRFSAIDARYLNGDIDESILVPSFSLAEQLAVDPHPRLVIDDATRAHQIAMTPQEVAVALSHIEVWKLVAHGDVSSALILEDDVVFVRSFAKKLKAAWVELTDASGGDLRFDLLYLAYRELRPTARRNFVRRKPIPRTEPGLWEASGYVLSRAGARRLLDRLPAHGPIDLWLNLQFDSLLVYSAAERIIEQRLDEPSTNSYSVLPALAKVGLLTQEKPLVHAAAKLPEPVIALGPHGSGLTALATALAMLGYTCFSDANSLPRREQDALDNNRLRSFNAYVNIGSVAGLHFAALAATYPSALFISTAPDTQFGAIPVHRHLHLEPHHRDKWAALSHFLSIEYPSLPYPGDIDLGQRTTVEMPETSTTVNQSHVLRADVSPWILRQADDVLRGFRTLDDTRVKSAHTTVDWTSDSALPLDDWRLRDDTFPSNLALFSARNYEQSSGSPAVLRLRREQTAVREYTSGAIASQQEFLYGTFGADLRSSNVSGLITGLFLHRNAPRQEIDIEFLGKDTTKMLVNVYYNPGPIGARMEYGYRGTPVLVDLGFDAAADFHRYEIDWYPDIIRWRVDGVVLHERRQWSPTPIPDRPLELNLNLWYSRSEALAGRLDASQLPAAVEFRSVTVHTPANR</sequence>
<evidence type="ECO:0000259" key="11">
    <source>
        <dbReference type="PROSITE" id="PS51762"/>
    </source>
</evidence>
<dbReference type="AlphaFoldDB" id="A0A7I7S8P0"/>
<organism evidence="12 13">
    <name type="scientific">Mycolicibacterium arabiense</name>
    <dbReference type="NCBI Taxonomy" id="1286181"/>
    <lineage>
        <taxon>Bacteria</taxon>
        <taxon>Bacillati</taxon>
        <taxon>Actinomycetota</taxon>
        <taxon>Actinomycetes</taxon>
        <taxon>Mycobacteriales</taxon>
        <taxon>Mycobacteriaceae</taxon>
        <taxon>Mycolicibacterium</taxon>
    </lineage>
</organism>
<evidence type="ECO:0000256" key="7">
    <source>
        <dbReference type="ARBA" id="ARBA00029722"/>
    </source>
</evidence>
<dbReference type="PRINTS" id="PR00737">
    <property type="entry name" value="GLHYDRLASE16"/>
</dbReference>
<evidence type="ECO:0000256" key="4">
    <source>
        <dbReference type="ARBA" id="ARBA00014569"/>
    </source>
</evidence>
<dbReference type="EMBL" id="AP022593">
    <property type="protein sequence ID" value="BBY52679.1"/>
    <property type="molecule type" value="Genomic_DNA"/>
</dbReference>
<dbReference type="EC" id="3.2.1.73" evidence="3"/>
<dbReference type="RefSeq" id="WP_163924494.1">
    <property type="nucleotide sequence ID" value="NZ_AP022593.1"/>
</dbReference>
<reference evidence="12 13" key="1">
    <citation type="journal article" date="2019" name="Emerg. Microbes Infect.">
        <title>Comprehensive subspecies identification of 175 nontuberculous mycobacteria species based on 7547 genomic profiles.</title>
        <authorList>
            <person name="Matsumoto Y."/>
            <person name="Kinjo T."/>
            <person name="Motooka D."/>
            <person name="Nabeya D."/>
            <person name="Jung N."/>
            <person name="Uechi K."/>
            <person name="Horii T."/>
            <person name="Iida T."/>
            <person name="Fujita J."/>
            <person name="Nakamura S."/>
        </authorList>
    </citation>
    <scope>NUCLEOTIDE SEQUENCE [LARGE SCALE GENOMIC DNA]</scope>
    <source>
        <strain evidence="12 13">JCM 18538</strain>
    </source>
</reference>
<comment type="catalytic activity">
    <reaction evidence="1">
        <text>Hydrolysis of (1-&gt;4)-beta-D-glucosidic linkages in beta-D-glucans containing (1-&gt;3)- and (1-&gt;4)-bonds.</text>
        <dbReference type="EC" id="3.2.1.73"/>
    </reaction>
</comment>
<evidence type="ECO:0000256" key="9">
    <source>
        <dbReference type="ARBA" id="ARBA00031665"/>
    </source>
</evidence>
<evidence type="ECO:0000256" key="10">
    <source>
        <dbReference type="PIRSR" id="PIRSR608264-1"/>
    </source>
</evidence>
<evidence type="ECO:0000256" key="8">
    <source>
        <dbReference type="ARBA" id="ARBA00029771"/>
    </source>
</evidence>
<dbReference type="InterPro" id="IPR044791">
    <property type="entry name" value="Beta-glucanase/XTH"/>
</dbReference>
<evidence type="ECO:0000256" key="6">
    <source>
        <dbReference type="ARBA" id="ARBA00023295"/>
    </source>
</evidence>
<proteinExistence type="inferred from homology"/>
<dbReference type="GO" id="GO:0042972">
    <property type="term" value="F:licheninase activity"/>
    <property type="evidence" value="ECO:0007669"/>
    <property type="project" value="UniProtKB-EC"/>
</dbReference>
<feature type="domain" description="GH16" evidence="11">
    <location>
        <begin position="419"/>
        <end position="698"/>
    </location>
</feature>
<dbReference type="Pfam" id="PF01755">
    <property type="entry name" value="Glyco_transf_25"/>
    <property type="match status" value="1"/>
</dbReference>
<dbReference type="PROSITE" id="PS01034">
    <property type="entry name" value="GH16_1"/>
    <property type="match status" value="1"/>
</dbReference>
<dbReference type="Pfam" id="PF00722">
    <property type="entry name" value="Glyco_hydro_16"/>
    <property type="match status" value="1"/>
</dbReference>
<dbReference type="CDD" id="cd06532">
    <property type="entry name" value="Glyco_transf_25"/>
    <property type="match status" value="1"/>
</dbReference>
<evidence type="ECO:0000256" key="5">
    <source>
        <dbReference type="ARBA" id="ARBA00022801"/>
    </source>
</evidence>
<geneLocation type="plasmid" evidence="13">
    <name>pjcm18538 dna</name>
</geneLocation>
<dbReference type="InterPro" id="IPR002654">
    <property type="entry name" value="Glyco_trans_25"/>
</dbReference>
<dbReference type="KEGG" id="marz:MARA_61470"/>
<dbReference type="GO" id="GO:0005975">
    <property type="term" value="P:carbohydrate metabolic process"/>
    <property type="evidence" value="ECO:0007669"/>
    <property type="project" value="InterPro"/>
</dbReference>
<keyword evidence="5" id="KW-0378">Hydrolase</keyword>
<dbReference type="InterPro" id="IPR000757">
    <property type="entry name" value="Beta-glucanase-like"/>
</dbReference>
<evidence type="ECO:0000313" key="12">
    <source>
        <dbReference type="EMBL" id="BBY52679.1"/>
    </source>
</evidence>
<dbReference type="InterPro" id="IPR008264">
    <property type="entry name" value="Beta_glucanase"/>
</dbReference>
<protein>
    <recommendedName>
        <fullName evidence="4">Beta-glucanase</fullName>
        <ecNumber evidence="3">3.2.1.73</ecNumber>
    </recommendedName>
    <alternativeName>
        <fullName evidence="9">1,3-1,4-beta-D-glucan 4-glucanohydrolase</fullName>
    </alternativeName>
    <alternativeName>
        <fullName evidence="8">Endo-beta-1,3-1,4 glucanase</fullName>
    </alternativeName>
    <alternativeName>
        <fullName evidence="7">Lichenase</fullName>
    </alternativeName>
</protein>
<dbReference type="InterPro" id="IPR013320">
    <property type="entry name" value="ConA-like_dom_sf"/>
</dbReference>
<dbReference type="Gene3D" id="2.60.120.200">
    <property type="match status" value="1"/>
</dbReference>
<accession>A0A7I7S8P0</accession>
<keyword evidence="6" id="KW-0326">Glycosidase</keyword>